<proteinExistence type="predicted"/>
<evidence type="ECO:0000313" key="1">
    <source>
        <dbReference type="EMBL" id="KAF1834065.1"/>
    </source>
</evidence>
<sequence>MLRVRAPRDGCHSREDMFGDRSSLQPLLRWDSYFRTVVTDIIFFSLILLQNSTETRYVTLLRVKCAARAQQP</sequence>
<name>A0A6A5K8D9_9PLEO</name>
<dbReference type="Proteomes" id="UP000800040">
    <property type="component" value="Unassembled WGS sequence"/>
</dbReference>
<reference evidence="1" key="1">
    <citation type="submission" date="2020-01" db="EMBL/GenBank/DDBJ databases">
        <authorList>
            <consortium name="DOE Joint Genome Institute"/>
            <person name="Haridas S."/>
            <person name="Albert R."/>
            <person name="Binder M."/>
            <person name="Bloem J."/>
            <person name="Labutti K."/>
            <person name="Salamov A."/>
            <person name="Andreopoulos B."/>
            <person name="Baker S.E."/>
            <person name="Barry K."/>
            <person name="Bills G."/>
            <person name="Bluhm B.H."/>
            <person name="Cannon C."/>
            <person name="Castanera R."/>
            <person name="Culley D.E."/>
            <person name="Daum C."/>
            <person name="Ezra D."/>
            <person name="Gonzalez J.B."/>
            <person name="Henrissat B."/>
            <person name="Kuo A."/>
            <person name="Liang C."/>
            <person name="Lipzen A."/>
            <person name="Lutzoni F."/>
            <person name="Magnuson J."/>
            <person name="Mondo S."/>
            <person name="Nolan M."/>
            <person name="Ohm R."/>
            <person name="Pangilinan J."/>
            <person name="Park H.-J."/>
            <person name="Ramirez L."/>
            <person name="Alfaro M."/>
            <person name="Sun H."/>
            <person name="Tritt A."/>
            <person name="Yoshinaga Y."/>
            <person name="Zwiers L.-H."/>
            <person name="Turgeon B.G."/>
            <person name="Goodwin S.B."/>
            <person name="Spatafora J.W."/>
            <person name="Crous P.W."/>
            <person name="Grigoriev I.V."/>
        </authorList>
    </citation>
    <scope>NUCLEOTIDE SEQUENCE</scope>
    <source>
        <strain evidence="1">P77</strain>
    </source>
</reference>
<gene>
    <name evidence="1" type="ORF">BDW02DRAFT_353712</name>
</gene>
<accession>A0A6A5K8D9</accession>
<dbReference type="AlphaFoldDB" id="A0A6A5K8D9"/>
<dbReference type="EMBL" id="ML975308">
    <property type="protein sequence ID" value="KAF1834065.1"/>
    <property type="molecule type" value="Genomic_DNA"/>
</dbReference>
<protein>
    <submittedName>
        <fullName evidence="1">Uncharacterized protein</fullName>
    </submittedName>
</protein>
<keyword evidence="2" id="KW-1185">Reference proteome</keyword>
<evidence type="ECO:0000313" key="2">
    <source>
        <dbReference type="Proteomes" id="UP000800040"/>
    </source>
</evidence>
<organism evidence="1 2">
    <name type="scientific">Decorospora gaudefroyi</name>
    <dbReference type="NCBI Taxonomy" id="184978"/>
    <lineage>
        <taxon>Eukaryota</taxon>
        <taxon>Fungi</taxon>
        <taxon>Dikarya</taxon>
        <taxon>Ascomycota</taxon>
        <taxon>Pezizomycotina</taxon>
        <taxon>Dothideomycetes</taxon>
        <taxon>Pleosporomycetidae</taxon>
        <taxon>Pleosporales</taxon>
        <taxon>Pleosporineae</taxon>
        <taxon>Pleosporaceae</taxon>
        <taxon>Decorospora</taxon>
    </lineage>
</organism>